<reference evidence="2" key="2">
    <citation type="journal article" date="2018" name="Mitochondrial DNA Part B Resour">
        <title>The complete mitochondrial genome of Hymenocera picta (Malacostraca: Decapoda: Hymenoceridae).</title>
        <authorList>
            <person name="Sung C.-H."/>
            <person name="Cheng C.-C."/>
            <person name="Lu J.-K."/>
            <person name="Wang L.-J."/>
        </authorList>
    </citation>
    <scope>NUCLEOTIDE SEQUENCE</scope>
</reference>
<keyword evidence="2" id="KW-0496">Mitochondrion</keyword>
<evidence type="ECO:0000313" key="2">
    <source>
        <dbReference type="EMBL" id="AXS63684.1"/>
    </source>
</evidence>
<name>A0A346RC87_9EUCA</name>
<geneLocation type="mitochondrion" evidence="2"/>
<dbReference type="EMBL" id="MF804409">
    <property type="protein sequence ID" value="AXS63684.1"/>
    <property type="molecule type" value="Genomic_DNA"/>
</dbReference>
<proteinExistence type="predicted"/>
<evidence type="ECO:0000256" key="1">
    <source>
        <dbReference type="SAM" id="Phobius"/>
    </source>
</evidence>
<dbReference type="AlphaFoldDB" id="A0A346RC87"/>
<keyword evidence="1" id="KW-0472">Membrane</keyword>
<gene>
    <name evidence="2" type="primary">atp8</name>
</gene>
<accession>A0A346RC87</accession>
<protein>
    <submittedName>
        <fullName evidence="2">ATP synthase F0 subunit 8</fullName>
    </submittedName>
</protein>
<sequence>MPQMSPLLWFNLYLFFTAVFFSIMIMIFFLKPPIKIKSDIKIKPTPTPNWKW</sequence>
<reference evidence="2" key="1">
    <citation type="submission" date="2017-09" db="EMBL/GenBank/DDBJ databases">
        <authorList>
            <person name="Ehlers B."/>
            <person name="Leendertz F.H."/>
        </authorList>
    </citation>
    <scope>NUCLEOTIDE SEQUENCE</scope>
</reference>
<keyword evidence="1" id="KW-0812">Transmembrane</keyword>
<keyword evidence="1" id="KW-1133">Transmembrane helix</keyword>
<organism evidence="2">
    <name type="scientific">Hymenocera picta</name>
    <dbReference type="NCBI Taxonomy" id="343320"/>
    <lineage>
        <taxon>Eukaryota</taxon>
        <taxon>Metazoa</taxon>
        <taxon>Ecdysozoa</taxon>
        <taxon>Arthropoda</taxon>
        <taxon>Crustacea</taxon>
        <taxon>Multicrustacea</taxon>
        <taxon>Malacostraca</taxon>
        <taxon>Eumalacostraca</taxon>
        <taxon>Eucarida</taxon>
        <taxon>Decapoda</taxon>
        <taxon>Pleocyemata</taxon>
        <taxon>Caridea</taxon>
        <taxon>Palaemonoidea</taxon>
        <taxon>Palaemonidae</taxon>
        <taxon>Hymenocera</taxon>
    </lineage>
</organism>
<feature type="transmembrane region" description="Helical" evidence="1">
    <location>
        <begin position="12"/>
        <end position="30"/>
    </location>
</feature>